<dbReference type="Pfam" id="PF02321">
    <property type="entry name" value="OEP"/>
    <property type="match status" value="2"/>
</dbReference>
<keyword evidence="11" id="KW-1185">Reference proteome</keyword>
<dbReference type="PANTHER" id="PTHR30026:SF20">
    <property type="entry name" value="OUTER MEMBRANE PROTEIN TOLC"/>
    <property type="match status" value="1"/>
</dbReference>
<evidence type="ECO:0000256" key="8">
    <source>
        <dbReference type="SAM" id="MobiDB-lite"/>
    </source>
</evidence>
<evidence type="ECO:0000256" key="9">
    <source>
        <dbReference type="SAM" id="SignalP"/>
    </source>
</evidence>
<keyword evidence="7" id="KW-0998">Cell outer membrane</keyword>
<reference evidence="10 11" key="1">
    <citation type="submission" date="2012-06" db="EMBL/GenBank/DDBJ databases">
        <title>Complete genome of Terriglobus roseus DSM 18391.</title>
        <authorList>
            <consortium name="US DOE Joint Genome Institute (JGI-PGF)"/>
            <person name="Lucas S."/>
            <person name="Copeland A."/>
            <person name="Lapidus A."/>
            <person name="Glavina del Rio T."/>
            <person name="Dalin E."/>
            <person name="Tice H."/>
            <person name="Bruce D."/>
            <person name="Goodwin L."/>
            <person name="Pitluck S."/>
            <person name="Peters L."/>
            <person name="Mikhailova N."/>
            <person name="Munk A.C.C."/>
            <person name="Kyrpides N."/>
            <person name="Mavromatis K."/>
            <person name="Ivanova N."/>
            <person name="Brettin T."/>
            <person name="Detter J.C."/>
            <person name="Han C."/>
            <person name="Larimer F."/>
            <person name="Land M."/>
            <person name="Hauser L."/>
            <person name="Markowitz V."/>
            <person name="Cheng J.-F."/>
            <person name="Hugenholtz P."/>
            <person name="Woyke T."/>
            <person name="Wu D."/>
            <person name="Brambilla E."/>
            <person name="Klenk H.-P."/>
            <person name="Eisen J.A."/>
        </authorList>
    </citation>
    <scope>NUCLEOTIDE SEQUENCE [LARGE SCALE GENOMIC DNA]</scope>
    <source>
        <strain evidence="11">DSM 18391 / NRRL B-41598 / KBS 63</strain>
    </source>
</reference>
<evidence type="ECO:0000256" key="4">
    <source>
        <dbReference type="ARBA" id="ARBA00022452"/>
    </source>
</evidence>
<proteinExistence type="inferred from homology"/>
<dbReference type="HOGENOM" id="CLU_012817_14_4_0"/>
<keyword evidence="6" id="KW-0472">Membrane</keyword>
<feature type="signal peptide" evidence="9">
    <location>
        <begin position="1"/>
        <end position="24"/>
    </location>
</feature>
<dbReference type="Gene3D" id="1.20.1600.10">
    <property type="entry name" value="Outer membrane efflux proteins (OEP)"/>
    <property type="match status" value="1"/>
</dbReference>
<dbReference type="AlphaFoldDB" id="I3ZE77"/>
<comment type="subcellular location">
    <subcellularLocation>
        <location evidence="1">Cell outer membrane</location>
    </subcellularLocation>
</comment>
<dbReference type="GO" id="GO:0009279">
    <property type="term" value="C:cell outer membrane"/>
    <property type="evidence" value="ECO:0007669"/>
    <property type="project" value="UniProtKB-SubCell"/>
</dbReference>
<keyword evidence="5" id="KW-0812">Transmembrane</keyword>
<dbReference type="GO" id="GO:0015288">
    <property type="term" value="F:porin activity"/>
    <property type="evidence" value="ECO:0007669"/>
    <property type="project" value="TreeGrafter"/>
</dbReference>
<evidence type="ECO:0000256" key="5">
    <source>
        <dbReference type="ARBA" id="ARBA00022692"/>
    </source>
</evidence>
<feature type="compositionally biased region" description="Low complexity" evidence="8">
    <location>
        <begin position="54"/>
        <end position="74"/>
    </location>
</feature>
<dbReference type="PANTHER" id="PTHR30026">
    <property type="entry name" value="OUTER MEMBRANE PROTEIN TOLC"/>
    <property type="match status" value="1"/>
</dbReference>
<feature type="region of interest" description="Disordered" evidence="8">
    <location>
        <begin position="54"/>
        <end position="96"/>
    </location>
</feature>
<accession>I3ZE77</accession>
<feature type="chain" id="PRO_5003683981" evidence="9">
    <location>
        <begin position="25"/>
        <end position="484"/>
    </location>
</feature>
<evidence type="ECO:0000313" key="10">
    <source>
        <dbReference type="EMBL" id="AFL87545.1"/>
    </source>
</evidence>
<evidence type="ECO:0000256" key="1">
    <source>
        <dbReference type="ARBA" id="ARBA00004442"/>
    </source>
</evidence>
<dbReference type="STRING" id="926566.Terro_1235"/>
<dbReference type="GO" id="GO:1990281">
    <property type="term" value="C:efflux pump complex"/>
    <property type="evidence" value="ECO:0007669"/>
    <property type="project" value="TreeGrafter"/>
</dbReference>
<dbReference type="eggNOG" id="COG1538">
    <property type="taxonomic scope" value="Bacteria"/>
</dbReference>
<dbReference type="GO" id="GO:0015562">
    <property type="term" value="F:efflux transmembrane transporter activity"/>
    <property type="evidence" value="ECO:0007669"/>
    <property type="project" value="InterPro"/>
</dbReference>
<evidence type="ECO:0000256" key="7">
    <source>
        <dbReference type="ARBA" id="ARBA00023237"/>
    </source>
</evidence>
<dbReference type="EMBL" id="CP003379">
    <property type="protein sequence ID" value="AFL87545.1"/>
    <property type="molecule type" value="Genomic_DNA"/>
</dbReference>
<keyword evidence="9" id="KW-0732">Signal</keyword>
<dbReference type="SUPFAM" id="SSF56954">
    <property type="entry name" value="Outer membrane efflux proteins (OEP)"/>
    <property type="match status" value="1"/>
</dbReference>
<keyword evidence="4" id="KW-1134">Transmembrane beta strand</keyword>
<comment type="similarity">
    <text evidence="2">Belongs to the outer membrane factor (OMF) (TC 1.B.17) family.</text>
</comment>
<sequence>MIALALRRTFSLLVFSFAMPVCFAQGSGAGGGAAGAGSASNGATGAAAHAAAESGAPSATSGGTQSSATQPGSGPSTYAAAASAGSDPRVPPHAKPGAMTLQQVLDRARQRNPTLQAAQQNLHAVRAQELQAGVRANPYVGFAGSNVTLPSDASNPYAYSLQVSRLFERGNKREYRLDNARATTSQTEAQLQDTIRQTELNVRQAFTSMLIAKEALQLTRAQLVDFRHEVEIGRDRFQAGDLGKLDFERLDLQLGASEADEQNAEIAVEQASDHLQMLMGIAVSSPDFDVTGPIVPPPVTQTREEVLATALQRRPDLRAASFSIAAADAAAKLAIAQGTADPTLEVEYDKTGTDNSAGFNVNIPLRIFDRNQGNKETARLQAQAAVLTEQATRNQVASDVNQAWSAYIHARVLSNRFGDHYLDESADVLSIARYAFDHGGLALIDYLDALRGARAATSDALNAYSQTWMAIHTLSAAAGADLVP</sequence>
<evidence type="ECO:0000256" key="3">
    <source>
        <dbReference type="ARBA" id="ARBA00022448"/>
    </source>
</evidence>
<dbReference type="RefSeq" id="WP_014785114.1">
    <property type="nucleotide sequence ID" value="NC_018014.1"/>
</dbReference>
<name>I3ZE77_TERRK</name>
<evidence type="ECO:0000256" key="2">
    <source>
        <dbReference type="ARBA" id="ARBA00007613"/>
    </source>
</evidence>
<protein>
    <submittedName>
        <fullName evidence="10">Outer membrane protein</fullName>
    </submittedName>
</protein>
<dbReference type="Proteomes" id="UP000006056">
    <property type="component" value="Chromosome"/>
</dbReference>
<dbReference type="InterPro" id="IPR051906">
    <property type="entry name" value="TolC-like"/>
</dbReference>
<dbReference type="KEGG" id="trs:Terro_1235"/>
<organism evidence="10 11">
    <name type="scientific">Terriglobus roseus (strain DSM 18391 / NRRL B-41598 / KBS 63)</name>
    <dbReference type="NCBI Taxonomy" id="926566"/>
    <lineage>
        <taxon>Bacteria</taxon>
        <taxon>Pseudomonadati</taxon>
        <taxon>Acidobacteriota</taxon>
        <taxon>Terriglobia</taxon>
        <taxon>Terriglobales</taxon>
        <taxon>Acidobacteriaceae</taxon>
        <taxon>Terriglobus</taxon>
    </lineage>
</organism>
<evidence type="ECO:0000313" key="11">
    <source>
        <dbReference type="Proteomes" id="UP000006056"/>
    </source>
</evidence>
<dbReference type="InterPro" id="IPR003423">
    <property type="entry name" value="OMP_efflux"/>
</dbReference>
<keyword evidence="3" id="KW-0813">Transport</keyword>
<gene>
    <name evidence="10" type="ordered locus">Terro_1235</name>
</gene>
<evidence type="ECO:0000256" key="6">
    <source>
        <dbReference type="ARBA" id="ARBA00023136"/>
    </source>
</evidence>